<dbReference type="Gene3D" id="2.160.20.120">
    <property type="match status" value="1"/>
</dbReference>
<evidence type="ECO:0000313" key="2">
    <source>
        <dbReference type="Proteomes" id="UP001595789"/>
    </source>
</evidence>
<proteinExistence type="predicted"/>
<dbReference type="EMBL" id="JBHSBW010000011">
    <property type="protein sequence ID" value="MFC4212032.1"/>
    <property type="molecule type" value="Genomic_DNA"/>
</dbReference>
<comment type="caution">
    <text evidence="1">The sequence shown here is derived from an EMBL/GenBank/DDBJ whole genome shotgun (WGS) entry which is preliminary data.</text>
</comment>
<protein>
    <recommendedName>
        <fullName evidence="3">Auto-transporter adhesin head GIN domain-containing protein</fullName>
    </recommendedName>
</protein>
<evidence type="ECO:0000313" key="1">
    <source>
        <dbReference type="EMBL" id="MFC4212032.1"/>
    </source>
</evidence>
<gene>
    <name evidence="1" type="ORF">ACFOWA_12605</name>
</gene>
<dbReference type="Proteomes" id="UP001595789">
    <property type="component" value="Unassembled WGS sequence"/>
</dbReference>
<dbReference type="RefSeq" id="WP_378985649.1">
    <property type="nucleotide sequence ID" value="NZ_JBHSBW010000011.1"/>
</dbReference>
<evidence type="ECO:0008006" key="3">
    <source>
        <dbReference type="Google" id="ProtNLM"/>
    </source>
</evidence>
<accession>A0ABV8PD07</accession>
<name>A0ABV8PD07_9SPHI</name>
<organism evidence="1 2">
    <name type="scientific">Pedobacter lithocola</name>
    <dbReference type="NCBI Taxonomy" id="1908239"/>
    <lineage>
        <taxon>Bacteria</taxon>
        <taxon>Pseudomonadati</taxon>
        <taxon>Bacteroidota</taxon>
        <taxon>Sphingobacteriia</taxon>
        <taxon>Sphingobacteriales</taxon>
        <taxon>Sphingobacteriaceae</taxon>
        <taxon>Pedobacter</taxon>
    </lineage>
</organism>
<reference evidence="2" key="1">
    <citation type="journal article" date="2019" name="Int. J. Syst. Evol. Microbiol.">
        <title>The Global Catalogue of Microorganisms (GCM) 10K type strain sequencing project: providing services to taxonomists for standard genome sequencing and annotation.</title>
        <authorList>
            <consortium name="The Broad Institute Genomics Platform"/>
            <consortium name="The Broad Institute Genome Sequencing Center for Infectious Disease"/>
            <person name="Wu L."/>
            <person name="Ma J."/>
        </authorList>
    </citation>
    <scope>NUCLEOTIDE SEQUENCE [LARGE SCALE GENOMIC DNA]</scope>
    <source>
        <strain evidence="2">CCM 8691</strain>
    </source>
</reference>
<sequence length="280" mass="30209">MKTSNKLLISLAISLILIPIIVIAVNVKINYKSDKEQDIASKNIEHFATSSEGYVSIPLSKKFTSVNISDAKGFFINVLLLKDTASGIKIPDHLKSMLSYTVDKNGVLQFQINQQKNNTKEYASIVVYAPSLNKFSGSNGHGIGLGINLDSLTIDATSLGSLTVADDSKFDKLNVSGNNIKSFSINNANAGNVFMNLNNTNFSTEFSSFKSLSINASGNSNIEISGAEPDKTKYKIDNLFISTKGKTDLKLENIHVTKSSGSLSDSTTVNMSAAVLKTMF</sequence>
<keyword evidence="2" id="KW-1185">Reference proteome</keyword>